<organism evidence="7">
    <name type="scientific">Brachypodium distachyon</name>
    <name type="common">Purple false brome</name>
    <name type="synonym">Trachynia distachya</name>
    <dbReference type="NCBI Taxonomy" id="15368"/>
    <lineage>
        <taxon>Eukaryota</taxon>
        <taxon>Viridiplantae</taxon>
        <taxon>Streptophyta</taxon>
        <taxon>Embryophyta</taxon>
        <taxon>Tracheophyta</taxon>
        <taxon>Spermatophyta</taxon>
        <taxon>Magnoliopsida</taxon>
        <taxon>Liliopsida</taxon>
        <taxon>Poales</taxon>
        <taxon>Poaceae</taxon>
        <taxon>BOP clade</taxon>
        <taxon>Pooideae</taxon>
        <taxon>Stipodae</taxon>
        <taxon>Brachypodieae</taxon>
        <taxon>Brachypodium</taxon>
    </lineage>
</organism>
<evidence type="ECO:0000313" key="8">
    <source>
        <dbReference type="EnsemblPlants" id="KQK21128"/>
    </source>
</evidence>
<keyword evidence="5" id="KW-0611">Plant defense</keyword>
<dbReference type="RefSeq" id="XP_024312772.1">
    <property type="nucleotide sequence ID" value="XM_024457004.1"/>
</dbReference>
<evidence type="ECO:0000256" key="3">
    <source>
        <dbReference type="ARBA" id="ARBA00022737"/>
    </source>
</evidence>
<evidence type="ECO:0000256" key="1">
    <source>
        <dbReference type="ARBA" id="ARBA00008894"/>
    </source>
</evidence>
<dbReference type="SUPFAM" id="SSF52540">
    <property type="entry name" value="P-loop containing nucleoside triphosphate hydrolases"/>
    <property type="match status" value="1"/>
</dbReference>
<reference evidence="7" key="2">
    <citation type="submission" date="2017-06" db="EMBL/GenBank/DDBJ databases">
        <title>WGS assembly of Brachypodium distachyon.</title>
        <authorList>
            <consortium name="The International Brachypodium Initiative"/>
            <person name="Lucas S."/>
            <person name="Harmon-Smith M."/>
            <person name="Lail K."/>
            <person name="Tice H."/>
            <person name="Grimwood J."/>
            <person name="Bruce D."/>
            <person name="Barry K."/>
            <person name="Shu S."/>
            <person name="Lindquist E."/>
            <person name="Wang M."/>
            <person name="Pitluck S."/>
            <person name="Vogel J.P."/>
            <person name="Garvin D.F."/>
            <person name="Mockler T.C."/>
            <person name="Schmutz J."/>
            <person name="Rokhsar D."/>
            <person name="Bevan M.W."/>
        </authorList>
    </citation>
    <scope>NUCLEOTIDE SEQUENCE</scope>
    <source>
        <strain evidence="7">Bd21</strain>
    </source>
</reference>
<dbReference type="GeneID" id="100821567"/>
<dbReference type="OrthoDB" id="649712at2759"/>
<dbReference type="ExpressionAtlas" id="A0A0Q3HED5">
    <property type="expression patterns" value="baseline"/>
</dbReference>
<keyword evidence="9" id="KW-1185">Reference proteome</keyword>
<dbReference type="RefSeq" id="XP_024312773.1">
    <property type="nucleotide sequence ID" value="XM_024457005.1"/>
</dbReference>
<dbReference type="AlphaFoldDB" id="A0A0Q3HED5"/>
<dbReference type="EnsemblPlants" id="KQK21128">
    <property type="protein sequence ID" value="KQK21128"/>
    <property type="gene ID" value="BRADI_1g58950v3"/>
</dbReference>
<keyword evidence="2" id="KW-0433">Leucine-rich repeat</keyword>
<gene>
    <name evidence="8" type="primary">LOC100821567</name>
    <name evidence="7" type="ORF">BRADI_1g58950v3</name>
</gene>
<evidence type="ECO:0000259" key="6">
    <source>
        <dbReference type="Pfam" id="PF18052"/>
    </source>
</evidence>
<comment type="similarity">
    <text evidence="1">Belongs to the disease resistance NB-LRR family.</text>
</comment>
<dbReference type="Gramene" id="KQK21128">
    <property type="protein sequence ID" value="KQK21128"/>
    <property type="gene ID" value="BRADI_1g58950v3"/>
</dbReference>
<evidence type="ECO:0000256" key="5">
    <source>
        <dbReference type="ARBA" id="ARBA00022821"/>
    </source>
</evidence>
<sequence>MEVFLSAVLGELSTRAMSLFINRYSKSMLPVVAVEDSLERILLRAQVIIDEAAGRQVTNQGMLRQLSMLRDAMYRGYYVLDTFRCRAHREDEAEENQVARSSWALSKFSYAKRLRFSSSGDMQNLQELEGVLGSLRTMILDVSELVTFLTTYPRLHRQPYSMHLLFEKCMFGRQMEMELVINFLLHTQPCCGSTPDNCDILPIVGPGRVGKSTLVTHVCDDERVHRHFSQIVFLRHDNFRDKEISTLTLRDVCAVGHENNMRMLVVVEVVGDLHEDLWEMLCSLTRRFSKAGSKIIITSRSNKIKKLGTVQALTLKHLSDEAYWYFFKVITFGSTDPHMHPELVHLAMEIARAHNGSLFAANMTACLLRANFDIQFWRKVLAFLRGYLEKHFSMFGEHPCDMLEGNIPTYIQRMGRTTEDFYVFDQYQMCSSQEEIPTITIQDVMYRGVKPHGIFKVLAWKSQIPPYYCYVYTCEIQELQTRFIKRKRSLIYDIRQGSLACQQ</sequence>
<proteinExistence type="inferred from homology"/>
<dbReference type="GO" id="GO:0006952">
    <property type="term" value="P:defense response"/>
    <property type="evidence" value="ECO:0007669"/>
    <property type="project" value="UniProtKB-KW"/>
</dbReference>
<accession>A0A0Q3HED5</accession>
<keyword evidence="4" id="KW-0547">Nucleotide-binding</keyword>
<dbReference type="Pfam" id="PF18052">
    <property type="entry name" value="Rx_N"/>
    <property type="match status" value="1"/>
</dbReference>
<dbReference type="PANTHER" id="PTHR33377">
    <property type="entry name" value="OS10G0134700 PROTEIN-RELATED"/>
    <property type="match status" value="1"/>
</dbReference>
<reference evidence="7 8" key="1">
    <citation type="journal article" date="2010" name="Nature">
        <title>Genome sequencing and analysis of the model grass Brachypodium distachyon.</title>
        <authorList>
            <consortium name="International Brachypodium Initiative"/>
        </authorList>
    </citation>
    <scope>NUCLEOTIDE SEQUENCE [LARGE SCALE GENOMIC DNA]</scope>
    <source>
        <strain evidence="7">Bd21</strain>
        <strain evidence="8">cv. Bd21</strain>
    </source>
</reference>
<evidence type="ECO:0000256" key="4">
    <source>
        <dbReference type="ARBA" id="ARBA00022741"/>
    </source>
</evidence>
<dbReference type="InterPro" id="IPR027417">
    <property type="entry name" value="P-loop_NTPase"/>
</dbReference>
<dbReference type="InterPro" id="IPR041118">
    <property type="entry name" value="Rx_N"/>
</dbReference>
<dbReference type="EMBL" id="CM000880">
    <property type="protein sequence ID" value="KQK21128.2"/>
    <property type="molecule type" value="Genomic_DNA"/>
</dbReference>
<reference evidence="8" key="3">
    <citation type="submission" date="2018-08" db="UniProtKB">
        <authorList>
            <consortium name="EnsemblPlants"/>
        </authorList>
    </citation>
    <scope>IDENTIFICATION</scope>
    <source>
        <strain evidence="8">cv. Bd21</strain>
    </source>
</reference>
<evidence type="ECO:0000313" key="7">
    <source>
        <dbReference type="EMBL" id="KQK21128.2"/>
    </source>
</evidence>
<evidence type="ECO:0000256" key="2">
    <source>
        <dbReference type="ARBA" id="ARBA00022614"/>
    </source>
</evidence>
<dbReference type="GO" id="GO:0043531">
    <property type="term" value="F:ADP binding"/>
    <property type="evidence" value="ECO:0007669"/>
    <property type="project" value="InterPro"/>
</dbReference>
<keyword evidence="3" id="KW-0677">Repeat</keyword>
<feature type="domain" description="Disease resistance N-terminal" evidence="6">
    <location>
        <begin position="35"/>
        <end position="97"/>
    </location>
</feature>
<dbReference type="Proteomes" id="UP000008810">
    <property type="component" value="Chromosome 1"/>
</dbReference>
<dbReference type="RefSeq" id="XP_014753173.1">
    <property type="nucleotide sequence ID" value="XM_014897687.2"/>
</dbReference>
<dbReference type="PANTHER" id="PTHR33377:SF23">
    <property type="entry name" value="NB-ARC DOMAIN-CONTAINING PROTEIN"/>
    <property type="match status" value="1"/>
</dbReference>
<dbReference type="Gene3D" id="3.40.50.300">
    <property type="entry name" value="P-loop containing nucleotide triphosphate hydrolases"/>
    <property type="match status" value="1"/>
</dbReference>
<protein>
    <recommendedName>
        <fullName evidence="6">Disease resistance N-terminal domain-containing protein</fullName>
    </recommendedName>
</protein>
<name>A0A0Q3HED5_BRADI</name>
<evidence type="ECO:0000313" key="9">
    <source>
        <dbReference type="Proteomes" id="UP000008810"/>
    </source>
</evidence>
<dbReference type="RefSeq" id="XP_024312771.1">
    <property type="nucleotide sequence ID" value="XM_024457003.1"/>
</dbReference>